<keyword evidence="2" id="KW-1185">Reference proteome</keyword>
<proteinExistence type="predicted"/>
<dbReference type="Proteomes" id="UP000660862">
    <property type="component" value="Unassembled WGS sequence"/>
</dbReference>
<evidence type="ECO:0000313" key="2">
    <source>
        <dbReference type="Proteomes" id="UP000660862"/>
    </source>
</evidence>
<reference evidence="1" key="1">
    <citation type="journal article" date="2014" name="Int. J. Syst. Evol. Microbiol.">
        <title>Complete genome sequence of Corynebacterium casei LMG S-19264T (=DSM 44701T), isolated from a smear-ripened cheese.</title>
        <authorList>
            <consortium name="US DOE Joint Genome Institute (JGI-PGF)"/>
            <person name="Walter F."/>
            <person name="Albersmeier A."/>
            <person name="Kalinowski J."/>
            <person name="Ruckert C."/>
        </authorList>
    </citation>
    <scope>NUCLEOTIDE SEQUENCE</scope>
    <source>
        <strain evidence="1">CGMCC 1.12195</strain>
    </source>
</reference>
<sequence length="59" mass="7021">MNVNLTLEVLNDLIEINGLRIWNYQFIFERPNREISAELCTLFSQMIDQGQHLQNELEL</sequence>
<accession>A0A917MFJ4</accession>
<dbReference type="RefSeq" id="WP_188508475.1">
    <property type="nucleotide sequence ID" value="NZ_BMER01000007.1"/>
</dbReference>
<organism evidence="1 2">
    <name type="scientific">Parapedobacter pyrenivorans</name>
    <dbReference type="NCBI Taxonomy" id="1305674"/>
    <lineage>
        <taxon>Bacteria</taxon>
        <taxon>Pseudomonadati</taxon>
        <taxon>Bacteroidota</taxon>
        <taxon>Sphingobacteriia</taxon>
        <taxon>Sphingobacteriales</taxon>
        <taxon>Sphingobacteriaceae</taxon>
        <taxon>Parapedobacter</taxon>
    </lineage>
</organism>
<name>A0A917MFJ4_9SPHI</name>
<gene>
    <name evidence="1" type="ORF">GCM10007415_45850</name>
</gene>
<protein>
    <submittedName>
        <fullName evidence="1">Uncharacterized protein</fullName>
    </submittedName>
</protein>
<dbReference type="EMBL" id="BMER01000007">
    <property type="protein sequence ID" value="GGH04375.1"/>
    <property type="molecule type" value="Genomic_DNA"/>
</dbReference>
<evidence type="ECO:0000313" key="1">
    <source>
        <dbReference type="EMBL" id="GGH04375.1"/>
    </source>
</evidence>
<reference evidence="1" key="2">
    <citation type="submission" date="2020-09" db="EMBL/GenBank/DDBJ databases">
        <authorList>
            <person name="Sun Q."/>
            <person name="Zhou Y."/>
        </authorList>
    </citation>
    <scope>NUCLEOTIDE SEQUENCE</scope>
    <source>
        <strain evidence="1">CGMCC 1.12195</strain>
    </source>
</reference>
<comment type="caution">
    <text evidence="1">The sequence shown here is derived from an EMBL/GenBank/DDBJ whole genome shotgun (WGS) entry which is preliminary data.</text>
</comment>
<dbReference type="AlphaFoldDB" id="A0A917MFJ4"/>